<dbReference type="EMBL" id="LJIJ01000011">
    <property type="protein sequence ID" value="ODN06074.1"/>
    <property type="molecule type" value="Genomic_DNA"/>
</dbReference>
<gene>
    <name evidence="2" type="ORF">Ocin01_00639</name>
</gene>
<feature type="compositionally biased region" description="Polar residues" evidence="1">
    <location>
        <begin position="341"/>
        <end position="350"/>
    </location>
</feature>
<comment type="caution">
    <text evidence="2">The sequence shown here is derived from an EMBL/GenBank/DDBJ whole genome shotgun (WGS) entry which is preliminary data.</text>
</comment>
<accession>A0A1D2NLD6</accession>
<dbReference type="OMA" id="HKANDIT"/>
<evidence type="ECO:0000313" key="2">
    <source>
        <dbReference type="EMBL" id="ODN06074.1"/>
    </source>
</evidence>
<feature type="compositionally biased region" description="Low complexity" evidence="1">
    <location>
        <begin position="134"/>
        <end position="143"/>
    </location>
</feature>
<feature type="compositionally biased region" description="Acidic residues" evidence="1">
    <location>
        <begin position="263"/>
        <end position="285"/>
    </location>
</feature>
<feature type="compositionally biased region" description="Polar residues" evidence="1">
    <location>
        <begin position="211"/>
        <end position="222"/>
    </location>
</feature>
<reference evidence="2 3" key="1">
    <citation type="journal article" date="2016" name="Genome Biol. Evol.">
        <title>Gene Family Evolution Reflects Adaptation to Soil Environmental Stressors in the Genome of the Collembolan Orchesella cincta.</title>
        <authorList>
            <person name="Faddeeva-Vakhrusheva A."/>
            <person name="Derks M.F."/>
            <person name="Anvar S.Y."/>
            <person name="Agamennone V."/>
            <person name="Suring W."/>
            <person name="Smit S."/>
            <person name="van Straalen N.M."/>
            <person name="Roelofs D."/>
        </authorList>
    </citation>
    <scope>NUCLEOTIDE SEQUENCE [LARGE SCALE GENOMIC DNA]</scope>
    <source>
        <tissue evidence="2">Mixed pool</tissue>
    </source>
</reference>
<feature type="compositionally biased region" description="Low complexity" evidence="1">
    <location>
        <begin position="57"/>
        <end position="66"/>
    </location>
</feature>
<protein>
    <submittedName>
        <fullName evidence="2">Uncharacterized protein</fullName>
    </submittedName>
</protein>
<name>A0A1D2NLD6_ORCCI</name>
<sequence>MERKSRRGQPTGAAIFRAEDSEDPLASETEDSSQQSQLSEGQASSRRRSSRLGGGTLTTASSGVTSQRDGGKRKQCLLISDDSLSKKRVKKPKSGSTRTLAEGRGREMSSQVPVSDSEAIGSGDFSRSGDSEDPPSSSSCLGSHEVELVGRGGTAVEISQQSGNCPHLILSPYADKAPARRVVTKKMKTKQAKNFKSVAEEATSSSSSGSQNIDVVTRNLETTPMKASDSIQDDAIPNIKAVVGNDDSRMEQNNMAGNSEALQNEDEDDEFVDSLEGTQESEDETVDRHETDDDETKTEELHKANDITSNGEEDDDMPDSDTDTVGICNDEKVSKEEQGEETSNQSNGGNSEPDETPNVDRDEDEPDGPDIIHFISFGCRIS</sequence>
<feature type="compositionally biased region" description="Polar residues" evidence="1">
    <location>
        <begin position="32"/>
        <end position="42"/>
    </location>
</feature>
<feature type="region of interest" description="Disordered" evidence="1">
    <location>
        <begin position="186"/>
        <end position="382"/>
    </location>
</feature>
<feature type="compositionally biased region" description="Acidic residues" evidence="1">
    <location>
        <begin position="311"/>
        <end position="322"/>
    </location>
</feature>
<evidence type="ECO:0000256" key="1">
    <source>
        <dbReference type="SAM" id="MobiDB-lite"/>
    </source>
</evidence>
<feature type="compositionally biased region" description="Acidic residues" evidence="1">
    <location>
        <begin position="352"/>
        <end position="368"/>
    </location>
</feature>
<dbReference type="Proteomes" id="UP000094527">
    <property type="component" value="Unassembled WGS sequence"/>
</dbReference>
<dbReference type="AlphaFoldDB" id="A0A1D2NLD6"/>
<organism evidence="2 3">
    <name type="scientific">Orchesella cincta</name>
    <name type="common">Springtail</name>
    <name type="synonym">Podura cincta</name>
    <dbReference type="NCBI Taxonomy" id="48709"/>
    <lineage>
        <taxon>Eukaryota</taxon>
        <taxon>Metazoa</taxon>
        <taxon>Ecdysozoa</taxon>
        <taxon>Arthropoda</taxon>
        <taxon>Hexapoda</taxon>
        <taxon>Collembola</taxon>
        <taxon>Entomobryomorpha</taxon>
        <taxon>Entomobryoidea</taxon>
        <taxon>Orchesellidae</taxon>
        <taxon>Orchesellinae</taxon>
        <taxon>Orchesella</taxon>
    </lineage>
</organism>
<feature type="compositionally biased region" description="Acidic residues" evidence="1">
    <location>
        <begin position="20"/>
        <end position="31"/>
    </location>
</feature>
<proteinExistence type="predicted"/>
<evidence type="ECO:0000313" key="3">
    <source>
        <dbReference type="Proteomes" id="UP000094527"/>
    </source>
</evidence>
<feature type="compositionally biased region" description="Polar residues" evidence="1">
    <location>
        <begin position="251"/>
        <end position="262"/>
    </location>
</feature>
<keyword evidence="3" id="KW-1185">Reference proteome</keyword>
<feature type="region of interest" description="Disordered" evidence="1">
    <location>
        <begin position="1"/>
        <end position="145"/>
    </location>
</feature>